<dbReference type="GO" id="GO:0008703">
    <property type="term" value="F:5-amino-6-(5-phosphoribosylamino)uracil reductase activity"/>
    <property type="evidence" value="ECO:0007669"/>
    <property type="project" value="InterPro"/>
</dbReference>
<proteinExistence type="predicted"/>
<keyword evidence="4" id="KW-1185">Reference proteome</keyword>
<comment type="caution">
    <text evidence="3">The sequence shown here is derived from an EMBL/GenBank/DDBJ whole genome shotgun (WGS) entry which is preliminary data.</text>
</comment>
<dbReference type="InterPro" id="IPR002734">
    <property type="entry name" value="RibDG_C"/>
</dbReference>
<dbReference type="Proteomes" id="UP000553957">
    <property type="component" value="Unassembled WGS sequence"/>
</dbReference>
<dbReference type="RefSeq" id="WP_171678225.1">
    <property type="nucleotide sequence ID" value="NZ_BAAAGT010000001.1"/>
</dbReference>
<dbReference type="Proteomes" id="UP000534306">
    <property type="component" value="Unassembled WGS sequence"/>
</dbReference>
<dbReference type="Pfam" id="PF01872">
    <property type="entry name" value="RibD_C"/>
    <property type="match status" value="1"/>
</dbReference>
<reference evidence="3 4" key="1">
    <citation type="submission" date="2020-05" db="EMBL/GenBank/DDBJ databases">
        <title>Genome sequence of Kribbella sandramycini ATCC 39419.</title>
        <authorList>
            <person name="Maclea K.S."/>
            <person name="Fair J.L."/>
        </authorList>
    </citation>
    <scope>NUCLEOTIDE SEQUENCE [LARGE SCALE GENOMIC DNA]</scope>
    <source>
        <strain evidence="3 4">ATCC 39419</strain>
    </source>
</reference>
<name>A0A7Y4L5Z0_9ACTN</name>
<dbReference type="SUPFAM" id="SSF53597">
    <property type="entry name" value="Dihydrofolate reductase-like"/>
    <property type="match status" value="1"/>
</dbReference>
<protein>
    <submittedName>
        <fullName evidence="2">Dihydrofolate reductase</fullName>
    </submittedName>
</protein>
<evidence type="ECO:0000313" key="3">
    <source>
        <dbReference type="EMBL" id="NOL44969.1"/>
    </source>
</evidence>
<evidence type="ECO:0000259" key="1">
    <source>
        <dbReference type="Pfam" id="PF01872"/>
    </source>
</evidence>
<evidence type="ECO:0000313" key="5">
    <source>
        <dbReference type="Proteomes" id="UP000553957"/>
    </source>
</evidence>
<dbReference type="EMBL" id="JABJRC010000010">
    <property type="protein sequence ID" value="NOL44969.1"/>
    <property type="molecule type" value="Genomic_DNA"/>
</dbReference>
<dbReference type="AlphaFoldDB" id="A0A7Y4L5Z0"/>
<dbReference type="EMBL" id="JACHKF010000001">
    <property type="protein sequence ID" value="MBB6565966.1"/>
    <property type="molecule type" value="Genomic_DNA"/>
</dbReference>
<organism evidence="3 4">
    <name type="scientific">Kribbella sandramycini</name>
    <dbReference type="NCBI Taxonomy" id="60450"/>
    <lineage>
        <taxon>Bacteria</taxon>
        <taxon>Bacillati</taxon>
        <taxon>Actinomycetota</taxon>
        <taxon>Actinomycetes</taxon>
        <taxon>Propionibacteriales</taxon>
        <taxon>Kribbellaceae</taxon>
        <taxon>Kribbella</taxon>
    </lineage>
</organism>
<dbReference type="InterPro" id="IPR024072">
    <property type="entry name" value="DHFR-like_dom_sf"/>
</dbReference>
<dbReference type="GO" id="GO:0009231">
    <property type="term" value="P:riboflavin biosynthetic process"/>
    <property type="evidence" value="ECO:0007669"/>
    <property type="project" value="InterPro"/>
</dbReference>
<gene>
    <name evidence="2" type="ORF">HNR71_001603</name>
    <name evidence="3" type="ORF">HPO96_32445</name>
</gene>
<accession>A0A7Y4L5Z0</accession>
<sequence>MTTMEEGRMRAIIAKLCMSEDGIVDRPERWLPAPALGGVIEELAAGTNTVLLGRRTYEQYAGSVAGLESVRKLVIASTPVAYHPGSEMLKGDPRRVLTALKQIPGPDLHVLGSLGLIRSLLRWRLLDDVSIQIHPVRAGQGTVLDRRSFKLVSLCAGQAGTLEAGYKVHYAATGALATVDSTARWGGTRRTASVPTSARAAIRAHA</sequence>
<reference evidence="2 5" key="2">
    <citation type="submission" date="2020-08" db="EMBL/GenBank/DDBJ databases">
        <title>Sequencing the genomes of 1000 actinobacteria strains.</title>
        <authorList>
            <person name="Klenk H.-P."/>
        </authorList>
    </citation>
    <scope>NUCLEOTIDE SEQUENCE [LARGE SCALE GENOMIC DNA]</scope>
    <source>
        <strain evidence="2 5">DSM 15626</strain>
    </source>
</reference>
<evidence type="ECO:0000313" key="2">
    <source>
        <dbReference type="EMBL" id="MBB6565966.1"/>
    </source>
</evidence>
<feature type="domain" description="Bacterial bifunctional deaminase-reductase C-terminal" evidence="1">
    <location>
        <begin position="11"/>
        <end position="143"/>
    </location>
</feature>
<dbReference type="Gene3D" id="3.40.430.10">
    <property type="entry name" value="Dihydrofolate Reductase, subunit A"/>
    <property type="match status" value="1"/>
</dbReference>
<evidence type="ECO:0000313" key="4">
    <source>
        <dbReference type="Proteomes" id="UP000534306"/>
    </source>
</evidence>